<name>A0ABQ3G8U7_9BURK</name>
<dbReference type="RefSeq" id="WP_189689594.1">
    <property type="nucleotide sequence ID" value="NZ_BMYK01000022.1"/>
</dbReference>
<dbReference type="Pfam" id="PF11287">
    <property type="entry name" value="DUF3088"/>
    <property type="match status" value="1"/>
</dbReference>
<dbReference type="EMBL" id="BMYK01000022">
    <property type="protein sequence ID" value="GHC96274.1"/>
    <property type="molecule type" value="Genomic_DNA"/>
</dbReference>
<evidence type="ECO:0000313" key="2">
    <source>
        <dbReference type="Proteomes" id="UP000626210"/>
    </source>
</evidence>
<organism evidence="1 2">
    <name type="scientific">Pseudorhodoferax aquiterrae</name>
    <dbReference type="NCBI Taxonomy" id="747304"/>
    <lineage>
        <taxon>Bacteria</taxon>
        <taxon>Pseudomonadati</taxon>
        <taxon>Pseudomonadota</taxon>
        <taxon>Betaproteobacteria</taxon>
        <taxon>Burkholderiales</taxon>
        <taxon>Comamonadaceae</taxon>
    </lineage>
</organism>
<protein>
    <recommendedName>
        <fullName evidence="3">DUF3088 domain-containing protein</fullName>
    </recommendedName>
</protein>
<evidence type="ECO:0008006" key="3">
    <source>
        <dbReference type="Google" id="ProtNLM"/>
    </source>
</evidence>
<reference evidence="2" key="1">
    <citation type="journal article" date="2019" name="Int. J. Syst. Evol. Microbiol.">
        <title>The Global Catalogue of Microorganisms (GCM) 10K type strain sequencing project: providing services to taxonomists for standard genome sequencing and annotation.</title>
        <authorList>
            <consortium name="The Broad Institute Genomics Platform"/>
            <consortium name="The Broad Institute Genome Sequencing Center for Infectious Disease"/>
            <person name="Wu L."/>
            <person name="Ma J."/>
        </authorList>
    </citation>
    <scope>NUCLEOTIDE SEQUENCE [LARGE SCALE GENOMIC DNA]</scope>
    <source>
        <strain evidence="2">KCTC 23314</strain>
    </source>
</reference>
<sequence>MANDRLILLQPGFSDAKYPGEQFVCIDCLPIEGLLASDPTRGAQLDVERVAFARPRAAVVAALDADHQGLPVLIFGDGLPPPPDAQTVNGRHFVSDPRRILALLAERHGFFKVH</sequence>
<accession>A0ABQ3G8U7</accession>
<comment type="caution">
    <text evidence="1">The sequence shown here is derived from an EMBL/GenBank/DDBJ whole genome shotgun (WGS) entry which is preliminary data.</text>
</comment>
<proteinExistence type="predicted"/>
<keyword evidence="2" id="KW-1185">Reference proteome</keyword>
<evidence type="ECO:0000313" key="1">
    <source>
        <dbReference type="EMBL" id="GHC96274.1"/>
    </source>
</evidence>
<gene>
    <name evidence="1" type="ORF">GCM10007320_49970</name>
</gene>
<dbReference type="Proteomes" id="UP000626210">
    <property type="component" value="Unassembled WGS sequence"/>
</dbReference>
<dbReference type="InterPro" id="IPR021439">
    <property type="entry name" value="DUF3088"/>
</dbReference>